<dbReference type="EMBL" id="CP046173">
    <property type="protein sequence ID" value="QIS23692.1"/>
    <property type="molecule type" value="Genomic_DNA"/>
</dbReference>
<comment type="similarity">
    <text evidence="1">Belongs to the ATP-dependent DNA ligase family.</text>
</comment>
<dbReference type="SUPFAM" id="SSF50249">
    <property type="entry name" value="Nucleic acid-binding proteins"/>
    <property type="match status" value="1"/>
</dbReference>
<evidence type="ECO:0000313" key="7">
    <source>
        <dbReference type="EMBL" id="QIS23692.1"/>
    </source>
</evidence>
<sequence length="320" mass="35202">MVRIPAPMLATAGSPPVPSSAWDYEAKWDGQRAIFRCDNGDCRIFSRNLREITLSYPDLSSVVAERCRGLGEVLLDGEIVALVGQRPSFGRLQRRMHARPTAGLIAEIPAHFIAFDLLAAEGLSTMGHTYLERRNLLEGLGLHGGVVHVPPYWTDTDPRQLLAAVEDAFLEGLVSKKLDSVYRSGRSRSWIKSSIRKTTEAIIVGWLAPRNGVRDRAVGSLILAGYNDFGELEYIGSVGAGITTVAGRLLRKTFDRLARPDAPLHLGLPKDVAAQANWLTAALVADVEYREVTEDGLIRHPSFRGIRADVPIDHVRRPAR</sequence>
<dbReference type="GO" id="GO:0006310">
    <property type="term" value="P:DNA recombination"/>
    <property type="evidence" value="ECO:0007669"/>
    <property type="project" value="InterPro"/>
</dbReference>
<feature type="domain" description="ATP-dependent DNA ligase family profile" evidence="5">
    <location>
        <begin position="19"/>
        <end position="192"/>
    </location>
</feature>
<dbReference type="InterPro" id="IPR012310">
    <property type="entry name" value="DNA_ligase_ATP-dep_cent"/>
</dbReference>
<dbReference type="GO" id="GO:0006281">
    <property type="term" value="P:DNA repair"/>
    <property type="evidence" value="ECO:0007669"/>
    <property type="project" value="InterPro"/>
</dbReference>
<dbReference type="AlphaFoldDB" id="A0A6G9ZDU7"/>
<dbReference type="GO" id="GO:0005524">
    <property type="term" value="F:ATP binding"/>
    <property type="evidence" value="ECO:0007669"/>
    <property type="project" value="InterPro"/>
</dbReference>
<dbReference type="RefSeq" id="WP_167491010.1">
    <property type="nucleotide sequence ID" value="NZ_CP046173.1"/>
</dbReference>
<evidence type="ECO:0000256" key="2">
    <source>
        <dbReference type="ARBA" id="ARBA00012727"/>
    </source>
</evidence>
<dbReference type="InterPro" id="IPR016059">
    <property type="entry name" value="DNA_ligase_ATP-dep_CS"/>
</dbReference>
<dbReference type="CDD" id="cd07906">
    <property type="entry name" value="Adenylation_DNA_ligase_LigD_LigC"/>
    <property type="match status" value="1"/>
</dbReference>
<dbReference type="PROSITE" id="PS00697">
    <property type="entry name" value="DNA_LIGASE_A1"/>
    <property type="match status" value="1"/>
</dbReference>
<dbReference type="Pfam" id="PF01068">
    <property type="entry name" value="DNA_ligase_A_M"/>
    <property type="match status" value="1"/>
</dbReference>
<dbReference type="GO" id="GO:0003910">
    <property type="term" value="F:DNA ligase (ATP) activity"/>
    <property type="evidence" value="ECO:0007669"/>
    <property type="project" value="UniProtKB-EC"/>
</dbReference>
<accession>A0A6G9ZDU7</accession>
<reference evidence="7 8" key="1">
    <citation type="journal article" date="2019" name="ACS Chem. Biol.">
        <title>Identification and Mobilization of a Cryptic Antibiotic Biosynthesis Gene Locus from a Human-Pathogenic Nocardia Isolate.</title>
        <authorList>
            <person name="Herisse M."/>
            <person name="Ishida K."/>
            <person name="Porter J.L."/>
            <person name="Howden B."/>
            <person name="Hertweck C."/>
            <person name="Stinear T.P."/>
            <person name="Pidot S.J."/>
        </authorList>
    </citation>
    <scope>NUCLEOTIDE SEQUENCE [LARGE SCALE GENOMIC DNA]</scope>
    <source>
        <strain evidence="7 8">AUSMDU00012715</strain>
    </source>
</reference>
<dbReference type="SUPFAM" id="SSF56091">
    <property type="entry name" value="DNA ligase/mRNA capping enzyme, catalytic domain"/>
    <property type="match status" value="1"/>
</dbReference>
<dbReference type="InterPro" id="IPR012309">
    <property type="entry name" value="DNA_ligase_ATP-dep_C"/>
</dbReference>
<proteinExistence type="inferred from homology"/>
<evidence type="ECO:0000256" key="3">
    <source>
        <dbReference type="ARBA" id="ARBA00022598"/>
    </source>
</evidence>
<comment type="catalytic activity">
    <reaction evidence="4">
        <text>ATP + (deoxyribonucleotide)n-3'-hydroxyl + 5'-phospho-(deoxyribonucleotide)m = (deoxyribonucleotide)n+m + AMP + diphosphate.</text>
        <dbReference type="EC" id="6.5.1.1"/>
    </reaction>
</comment>
<dbReference type="PANTHER" id="PTHR45674:SF4">
    <property type="entry name" value="DNA LIGASE 1"/>
    <property type="match status" value="1"/>
</dbReference>
<dbReference type="Gene3D" id="3.30.470.30">
    <property type="entry name" value="DNA ligase/mRNA capping enzyme"/>
    <property type="match status" value="1"/>
</dbReference>
<dbReference type="Gene3D" id="3.30.1490.70">
    <property type="match status" value="1"/>
</dbReference>
<dbReference type="CDD" id="cd07971">
    <property type="entry name" value="OBF_DNA_ligase_LigD"/>
    <property type="match status" value="1"/>
</dbReference>
<dbReference type="Proteomes" id="UP000500953">
    <property type="component" value="Chromosome"/>
</dbReference>
<keyword evidence="3 7" id="KW-0436">Ligase</keyword>
<dbReference type="Gene3D" id="2.40.50.140">
    <property type="entry name" value="Nucleic acid-binding proteins"/>
    <property type="match status" value="1"/>
</dbReference>
<evidence type="ECO:0000259" key="5">
    <source>
        <dbReference type="Pfam" id="PF01068"/>
    </source>
</evidence>
<dbReference type="EC" id="6.5.1.1" evidence="2"/>
<dbReference type="InterPro" id="IPR012340">
    <property type="entry name" value="NA-bd_OB-fold"/>
</dbReference>
<evidence type="ECO:0000259" key="6">
    <source>
        <dbReference type="Pfam" id="PF04679"/>
    </source>
</evidence>
<dbReference type="PANTHER" id="PTHR45674">
    <property type="entry name" value="DNA LIGASE 1/3 FAMILY MEMBER"/>
    <property type="match status" value="1"/>
</dbReference>
<evidence type="ECO:0000313" key="8">
    <source>
        <dbReference type="Proteomes" id="UP000500953"/>
    </source>
</evidence>
<organism evidence="7 8">
    <name type="scientific">Nocardia terpenica</name>
    <dbReference type="NCBI Taxonomy" id="455432"/>
    <lineage>
        <taxon>Bacteria</taxon>
        <taxon>Bacillati</taxon>
        <taxon>Actinomycetota</taxon>
        <taxon>Actinomycetes</taxon>
        <taxon>Mycobacteriales</taxon>
        <taxon>Nocardiaceae</taxon>
        <taxon>Nocardia</taxon>
    </lineage>
</organism>
<name>A0A6G9ZDU7_9NOCA</name>
<protein>
    <recommendedName>
        <fullName evidence="2">DNA ligase (ATP)</fullName>
        <ecNumber evidence="2">6.5.1.1</ecNumber>
    </recommendedName>
</protein>
<evidence type="ECO:0000256" key="1">
    <source>
        <dbReference type="ARBA" id="ARBA00007572"/>
    </source>
</evidence>
<evidence type="ECO:0000256" key="4">
    <source>
        <dbReference type="ARBA" id="ARBA00034003"/>
    </source>
</evidence>
<dbReference type="InterPro" id="IPR050191">
    <property type="entry name" value="ATP-dep_DNA_ligase"/>
</dbReference>
<dbReference type="Pfam" id="PF04679">
    <property type="entry name" value="DNA_ligase_A_C"/>
    <property type="match status" value="1"/>
</dbReference>
<gene>
    <name evidence="7" type="ORF">F6W96_40870</name>
</gene>
<feature type="domain" description="DNA ligase ATP-dependent C-terminal" evidence="6">
    <location>
        <begin position="215"/>
        <end position="309"/>
    </location>
</feature>